<evidence type="ECO:0000313" key="3">
    <source>
        <dbReference type="Proteomes" id="UP000003729"/>
    </source>
</evidence>
<reference evidence="2 3" key="1">
    <citation type="submission" date="2008-10" db="EMBL/GenBank/DDBJ databases">
        <title>Draft genome sequence of Providencia alcalifaciens (DSM 30120).</title>
        <authorList>
            <person name="Sudarsanam P."/>
            <person name="Ley R."/>
            <person name="Guruge J."/>
            <person name="Turnbaugh P.J."/>
            <person name="Mahowald M."/>
            <person name="Liep D."/>
            <person name="Gordon J."/>
        </authorList>
    </citation>
    <scope>NUCLEOTIDE SEQUENCE [LARGE SCALE GENOMIC DNA]</scope>
    <source>
        <strain evidence="2 3">DSM 30120</strain>
    </source>
</reference>
<dbReference type="SMART" id="SM00530">
    <property type="entry name" value="HTH_XRE"/>
    <property type="match status" value="1"/>
</dbReference>
<feature type="domain" description="HTH cro/C1-type" evidence="1">
    <location>
        <begin position="10"/>
        <end position="64"/>
    </location>
</feature>
<dbReference type="eggNOG" id="COG1395">
    <property type="taxonomic scope" value="Bacteria"/>
</dbReference>
<sequence length="71" mass="8195">MRNKNLGTIIKQKRIEKNISTSEIVKNLAIPEAEYIRVESGNASIYVDDLMIITEILGVDMRELLEVYKRN</sequence>
<organism evidence="2 3">
    <name type="scientific">Providencia alcalifaciens DSM 30120</name>
    <dbReference type="NCBI Taxonomy" id="520999"/>
    <lineage>
        <taxon>Bacteria</taxon>
        <taxon>Pseudomonadati</taxon>
        <taxon>Pseudomonadota</taxon>
        <taxon>Gammaproteobacteria</taxon>
        <taxon>Enterobacterales</taxon>
        <taxon>Morganellaceae</taxon>
        <taxon>Providencia</taxon>
    </lineage>
</organism>
<comment type="caution">
    <text evidence="2">The sequence shown here is derived from an EMBL/GenBank/DDBJ whole genome shotgun (WGS) entry which is preliminary data.</text>
</comment>
<dbReference type="RefSeq" id="WP_006660100.1">
    <property type="nucleotide sequence ID" value="NZ_ABXW01000053.1"/>
</dbReference>
<dbReference type="InterPro" id="IPR001387">
    <property type="entry name" value="Cro/C1-type_HTH"/>
</dbReference>
<name>B6XIH8_9GAMM</name>
<dbReference type="Proteomes" id="UP000003729">
    <property type="component" value="Unassembled WGS sequence"/>
</dbReference>
<dbReference type="Gene3D" id="1.10.260.40">
    <property type="entry name" value="lambda repressor-like DNA-binding domains"/>
    <property type="match status" value="1"/>
</dbReference>
<gene>
    <name evidence="2" type="ORF">PROVALCAL_03171</name>
</gene>
<evidence type="ECO:0000259" key="1">
    <source>
        <dbReference type="PROSITE" id="PS50943"/>
    </source>
</evidence>
<dbReference type="EMBL" id="ABXW01000053">
    <property type="protein sequence ID" value="EEB45141.1"/>
    <property type="molecule type" value="Genomic_DNA"/>
</dbReference>
<dbReference type="GO" id="GO:0003677">
    <property type="term" value="F:DNA binding"/>
    <property type="evidence" value="ECO:0007669"/>
    <property type="project" value="InterPro"/>
</dbReference>
<proteinExistence type="predicted"/>
<protein>
    <recommendedName>
        <fullName evidence="1">HTH cro/C1-type domain-containing protein</fullName>
    </recommendedName>
</protein>
<dbReference type="PROSITE" id="PS50943">
    <property type="entry name" value="HTH_CROC1"/>
    <property type="match status" value="1"/>
</dbReference>
<dbReference type="InterPro" id="IPR010982">
    <property type="entry name" value="Lambda_DNA-bd_dom_sf"/>
</dbReference>
<dbReference type="SUPFAM" id="SSF47413">
    <property type="entry name" value="lambda repressor-like DNA-binding domains"/>
    <property type="match status" value="1"/>
</dbReference>
<accession>B6XIH8</accession>
<evidence type="ECO:0000313" key="2">
    <source>
        <dbReference type="EMBL" id="EEB45141.1"/>
    </source>
</evidence>
<reference evidence="2 3" key="2">
    <citation type="submission" date="2008-10" db="EMBL/GenBank/DDBJ databases">
        <authorList>
            <person name="Fulton L."/>
            <person name="Clifton S."/>
            <person name="Fulton B."/>
            <person name="Xu J."/>
            <person name="Minx P."/>
            <person name="Pepin K.H."/>
            <person name="Johnson M."/>
            <person name="Bhonagiri V."/>
            <person name="Nash W.E."/>
            <person name="Mardis E.R."/>
            <person name="Wilson R.K."/>
        </authorList>
    </citation>
    <scope>NUCLEOTIDE SEQUENCE [LARGE SCALE GENOMIC DNA]</scope>
    <source>
        <strain evidence="2 3">DSM 30120</strain>
    </source>
</reference>
<dbReference type="CDD" id="cd00093">
    <property type="entry name" value="HTH_XRE"/>
    <property type="match status" value="1"/>
</dbReference>
<dbReference type="AlphaFoldDB" id="B6XIH8"/>